<reference evidence="7" key="2">
    <citation type="journal article" date="2010" name="Stand. Genomic Sci.">
        <title>Complete genome sequence of Thermaerobacter marianensis type strain (7p75aT).</title>
        <authorList>
            <person name="Han C."/>
            <person name="Gu W."/>
            <person name="Zhang X."/>
            <person name="Lapidus A."/>
            <person name="Nolan M."/>
            <person name="Copeland A."/>
            <person name="Lucas S."/>
            <person name="Glavina Del Rio T."/>
            <person name="Tice H."/>
            <person name="Cheng J."/>
            <person name="Tapia R."/>
            <person name="Goodwin L."/>
            <person name="Pitluck S."/>
            <person name="Pagani I."/>
            <person name="Ivanova N."/>
            <person name="Mavromatis K."/>
            <person name="Mikhailova N."/>
            <person name="Pati A."/>
            <person name="Chen A."/>
            <person name="Palaniappan K."/>
            <person name="Land M."/>
            <person name="Hauser L."/>
            <person name="Chang Y."/>
            <person name="Jeffries C."/>
            <person name="Schneider S."/>
            <person name="Rohde M."/>
            <person name="Goker M."/>
            <person name="Pukall R."/>
            <person name="Woyke T."/>
            <person name="Bristow J."/>
            <person name="Eisen J."/>
            <person name="Markowitz V."/>
            <person name="Hugenholtz P."/>
            <person name="Kyrpides N."/>
            <person name="Klenk H."/>
            <person name="Detter J."/>
        </authorList>
    </citation>
    <scope>NUCLEOTIDE SEQUENCE [LARGE SCALE GENOMIC DNA]</scope>
    <source>
        <strain evidence="7">ATCC 700841 / DSM 12885 / JCM 10246 / 7p75a</strain>
    </source>
</reference>
<dbReference type="InterPro" id="IPR003439">
    <property type="entry name" value="ABC_transporter-like_ATP-bd"/>
</dbReference>
<evidence type="ECO:0000256" key="3">
    <source>
        <dbReference type="ARBA" id="ARBA00022741"/>
    </source>
</evidence>
<dbReference type="InterPro" id="IPR027417">
    <property type="entry name" value="P-loop_NTPase"/>
</dbReference>
<dbReference type="SMART" id="SM00382">
    <property type="entry name" value="AAA"/>
    <property type="match status" value="1"/>
</dbReference>
<organism evidence="6 7">
    <name type="scientific">Thermaerobacter marianensis (strain ATCC 700841 / DSM 12885 / JCM 10246 / 7p75a)</name>
    <dbReference type="NCBI Taxonomy" id="644966"/>
    <lineage>
        <taxon>Bacteria</taxon>
        <taxon>Bacillati</taxon>
        <taxon>Bacillota</taxon>
        <taxon>Clostridia</taxon>
        <taxon>Eubacteriales</taxon>
        <taxon>Clostridiales Family XVII. Incertae Sedis</taxon>
        <taxon>Thermaerobacter</taxon>
    </lineage>
</organism>
<dbReference type="InterPro" id="IPR017871">
    <property type="entry name" value="ABC_transporter-like_CS"/>
</dbReference>
<dbReference type="STRING" id="644966.Tmar_1796"/>
<evidence type="ECO:0000259" key="5">
    <source>
        <dbReference type="PROSITE" id="PS50893"/>
    </source>
</evidence>
<sequence>MAAEAATRFPEEAVRPQQEVLVQVRDVRKWYPVTGGGLFSTVIGYVKAVDGVSFDIFRGETLGLVGESGCGKTTLGKVILRLQEPTGGSVLFEGRDVFKMKPAELRRLRREMQIVFQDPYASLNPRMTVEDIIGEPLEVHGVARGAAKRKRVKELLEVVGLSPAHAHRYPHEFSGGQRQRIGIARALALNPKLIVCDEPVSALDVSIQAQILNLLADLQKEFGLTYLFIAHGLAAVKHISNRVGVMYLGKLVELADRQELYRNPRHPYTEALLSAIPIPDPTVKRERIILQGDVPSPLNPPQGCRFHTRCPLAEAVCREKEPPLVDIGGGHWVACHLRAGEGVPTVGERDVAAQDAGAPKGMG</sequence>
<dbReference type="EMBL" id="CP002344">
    <property type="protein sequence ID" value="ADU51897.1"/>
    <property type="molecule type" value="Genomic_DNA"/>
</dbReference>
<evidence type="ECO:0000313" key="7">
    <source>
        <dbReference type="Proteomes" id="UP000008915"/>
    </source>
</evidence>
<evidence type="ECO:0000256" key="1">
    <source>
        <dbReference type="ARBA" id="ARBA00005417"/>
    </source>
</evidence>
<dbReference type="PROSITE" id="PS00211">
    <property type="entry name" value="ABC_TRANSPORTER_1"/>
    <property type="match status" value="1"/>
</dbReference>
<dbReference type="FunFam" id="3.40.50.300:FF:000016">
    <property type="entry name" value="Oligopeptide ABC transporter ATP-binding component"/>
    <property type="match status" value="1"/>
</dbReference>
<dbReference type="HOGENOM" id="CLU_000604_1_23_9"/>
<dbReference type="GO" id="GO:0015833">
    <property type="term" value="P:peptide transport"/>
    <property type="evidence" value="ECO:0007669"/>
    <property type="project" value="InterPro"/>
</dbReference>
<dbReference type="InterPro" id="IPR003593">
    <property type="entry name" value="AAA+_ATPase"/>
</dbReference>
<dbReference type="eggNOG" id="COG4608">
    <property type="taxonomic scope" value="Bacteria"/>
</dbReference>
<accession>E6SI17</accession>
<evidence type="ECO:0000256" key="4">
    <source>
        <dbReference type="ARBA" id="ARBA00022840"/>
    </source>
</evidence>
<dbReference type="PANTHER" id="PTHR43776:SF7">
    <property type="entry name" value="D,D-DIPEPTIDE TRANSPORT ATP-BINDING PROTEIN DDPF-RELATED"/>
    <property type="match status" value="1"/>
</dbReference>
<comment type="similarity">
    <text evidence="1">Belongs to the ABC transporter superfamily.</text>
</comment>
<dbReference type="NCBIfam" id="NF008453">
    <property type="entry name" value="PRK11308.1"/>
    <property type="match status" value="1"/>
</dbReference>
<keyword evidence="7" id="KW-1185">Reference proteome</keyword>
<protein>
    <submittedName>
        <fullName evidence="6">Oligopeptide/dipeptide ABC transporter, ATPase subunit</fullName>
    </submittedName>
</protein>
<evidence type="ECO:0000256" key="2">
    <source>
        <dbReference type="ARBA" id="ARBA00022448"/>
    </source>
</evidence>
<dbReference type="Pfam" id="PF08352">
    <property type="entry name" value="oligo_HPY"/>
    <property type="match status" value="1"/>
</dbReference>
<dbReference type="RefSeq" id="WP_013496198.1">
    <property type="nucleotide sequence ID" value="NC_014831.1"/>
</dbReference>
<dbReference type="SUPFAM" id="SSF52540">
    <property type="entry name" value="P-loop containing nucleoside triphosphate hydrolases"/>
    <property type="match status" value="1"/>
</dbReference>
<proteinExistence type="inferred from homology"/>
<keyword evidence="3" id="KW-0547">Nucleotide-binding</keyword>
<dbReference type="Pfam" id="PF00005">
    <property type="entry name" value="ABC_tran"/>
    <property type="match status" value="1"/>
</dbReference>
<dbReference type="NCBIfam" id="TIGR01727">
    <property type="entry name" value="oligo_HPY"/>
    <property type="match status" value="1"/>
</dbReference>
<feature type="domain" description="ABC transporter" evidence="5">
    <location>
        <begin position="22"/>
        <end position="273"/>
    </location>
</feature>
<dbReference type="GO" id="GO:0055085">
    <property type="term" value="P:transmembrane transport"/>
    <property type="evidence" value="ECO:0007669"/>
    <property type="project" value="UniProtKB-ARBA"/>
</dbReference>
<dbReference type="PROSITE" id="PS50893">
    <property type="entry name" value="ABC_TRANSPORTER_2"/>
    <property type="match status" value="1"/>
</dbReference>
<reference evidence="6 7" key="1">
    <citation type="journal article" date="2010" name="Stand. Genomic Sci.">
        <title>Complete genome sequence of Thermaerobacter marianensis type strain (7p75a).</title>
        <authorList>
            <person name="Han C."/>
            <person name="Gu W."/>
            <person name="Zhang X."/>
            <person name="Lapidus A."/>
            <person name="Nolan M."/>
            <person name="Copeland A."/>
            <person name="Lucas S."/>
            <person name="Del Rio T.G."/>
            <person name="Tice H."/>
            <person name="Cheng J.F."/>
            <person name="Tapia R."/>
            <person name="Goodwin L."/>
            <person name="Pitluck S."/>
            <person name="Pagani I."/>
            <person name="Ivanova N."/>
            <person name="Mavromatis K."/>
            <person name="Mikhailova N."/>
            <person name="Pati A."/>
            <person name="Chen A."/>
            <person name="Palaniappan K."/>
            <person name="Land M."/>
            <person name="Hauser L."/>
            <person name="Chang Y.J."/>
            <person name="Jeffries C.D."/>
            <person name="Schneider S."/>
            <person name="Rohde M."/>
            <person name="Goker M."/>
            <person name="Pukall R."/>
            <person name="Woyke T."/>
            <person name="Bristow J."/>
            <person name="Eisen J.A."/>
            <person name="Markowitz V."/>
            <person name="Hugenholtz P."/>
            <person name="Kyrpides N.C."/>
            <person name="Klenk H.P."/>
            <person name="Detter J.C."/>
        </authorList>
    </citation>
    <scope>NUCLEOTIDE SEQUENCE [LARGE SCALE GENOMIC DNA]</scope>
    <source>
        <strain evidence="7">ATCC 700841 / DSM 12885 / JCM 10246 / 7p75a</strain>
    </source>
</reference>
<dbReference type="OrthoDB" id="9806285at2"/>
<dbReference type="PANTHER" id="PTHR43776">
    <property type="entry name" value="TRANSPORT ATP-BINDING PROTEIN"/>
    <property type="match status" value="1"/>
</dbReference>
<keyword evidence="2" id="KW-0813">Transport</keyword>
<dbReference type="CDD" id="cd03257">
    <property type="entry name" value="ABC_NikE_OppD_transporters"/>
    <property type="match status" value="1"/>
</dbReference>
<dbReference type="GO" id="GO:0005524">
    <property type="term" value="F:ATP binding"/>
    <property type="evidence" value="ECO:0007669"/>
    <property type="project" value="UniProtKB-KW"/>
</dbReference>
<dbReference type="KEGG" id="tmr:Tmar_1796"/>
<evidence type="ECO:0000313" key="6">
    <source>
        <dbReference type="EMBL" id="ADU51897.1"/>
    </source>
</evidence>
<dbReference type="InterPro" id="IPR050319">
    <property type="entry name" value="ABC_transp_ATP-bind"/>
</dbReference>
<dbReference type="AlphaFoldDB" id="E6SI17"/>
<name>E6SI17_THEM7</name>
<dbReference type="Gene3D" id="3.40.50.300">
    <property type="entry name" value="P-loop containing nucleotide triphosphate hydrolases"/>
    <property type="match status" value="1"/>
</dbReference>
<dbReference type="InterPro" id="IPR013563">
    <property type="entry name" value="Oligopep_ABC_C"/>
</dbReference>
<dbReference type="GO" id="GO:0016887">
    <property type="term" value="F:ATP hydrolysis activity"/>
    <property type="evidence" value="ECO:0007669"/>
    <property type="project" value="InterPro"/>
</dbReference>
<keyword evidence="4" id="KW-0067">ATP-binding</keyword>
<gene>
    <name evidence="6" type="ordered locus">Tmar_1796</name>
</gene>
<dbReference type="Proteomes" id="UP000008915">
    <property type="component" value="Chromosome"/>
</dbReference>